<keyword evidence="3" id="KW-1185">Reference proteome</keyword>
<protein>
    <recommendedName>
        <fullName evidence="5">TonB C-terminal domain-containing protein</fullName>
    </recommendedName>
</protein>
<dbReference type="AlphaFoldDB" id="A0A347VP14"/>
<dbReference type="EMBL" id="JRMP02000006">
    <property type="protein sequence ID" value="TLD94539.1"/>
    <property type="molecule type" value="Genomic_DNA"/>
</dbReference>
<evidence type="ECO:0000313" key="4">
    <source>
        <dbReference type="Proteomes" id="UP000477070"/>
    </source>
</evidence>
<reference evidence="2 3" key="2">
    <citation type="journal article" date="2016" name="Infect. Immun.">
        <title>Helicobacter saguini, a Novel Helicobacter Isolated from Cotton-Top Tamarins with Ulcerative Colitis, Has Proinflammatory Properties and Induces Typhlocolitis and Dysplasia in Gnotobiotic IL-10-/- Mice.</title>
        <authorList>
            <person name="Shen Z."/>
            <person name="Mannion A."/>
            <person name="Whary M.T."/>
            <person name="Muthupalani S."/>
            <person name="Sheh A."/>
            <person name="Feng Y."/>
            <person name="Gong G."/>
            <person name="Vandamme P."/>
            <person name="Holcombe H.R."/>
            <person name="Paster B.J."/>
            <person name="Fox J.G."/>
        </authorList>
    </citation>
    <scope>NUCLEOTIDE SEQUENCE [LARGE SCALE GENOMIC DNA]</scope>
    <source>
        <strain evidence="2 3">MIT 97-6194</strain>
    </source>
</reference>
<dbReference type="RefSeq" id="WP_034572054.1">
    <property type="nucleotide sequence ID" value="NZ_JRMP02000006.1"/>
</dbReference>
<evidence type="ECO:0008006" key="5">
    <source>
        <dbReference type="Google" id="ProtNLM"/>
    </source>
</evidence>
<reference evidence="2" key="3">
    <citation type="submission" date="2018-04" db="EMBL/GenBank/DDBJ databases">
        <authorList>
            <person name="Sheh A."/>
            <person name="Shen Z."/>
            <person name="Mannion A.J."/>
            <person name="Fox J.G."/>
        </authorList>
    </citation>
    <scope>NUCLEOTIDE SEQUENCE</scope>
    <source>
        <strain evidence="2">MIT 97-6194</strain>
    </source>
</reference>
<evidence type="ECO:0000313" key="2">
    <source>
        <dbReference type="EMBL" id="TLD94539.1"/>
    </source>
</evidence>
<evidence type="ECO:0000313" key="1">
    <source>
        <dbReference type="EMBL" id="MWV70753.1"/>
    </source>
</evidence>
<dbReference type="EMBL" id="QBIU01000002">
    <property type="protein sequence ID" value="MWV70753.1"/>
    <property type="molecule type" value="Genomic_DNA"/>
</dbReference>
<name>A0A347VP14_9HELI</name>
<comment type="caution">
    <text evidence="2">The sequence shown here is derived from an EMBL/GenBank/DDBJ whole genome shotgun (WGS) entry which is preliminary data.</text>
</comment>
<sequence length="129" mass="14764">MDLVLAMLASNSNAKIEDKRWSNFPQNVQKKLEVSQNVKNFALYRYLVNSAIRYPKEWIENKARASVIASVAIYNQDVILKNVRILSSSEGLNKNSVVSEVKKTFKRASSDFPNTQESVEIDLPLEWRS</sequence>
<reference evidence="2 3" key="1">
    <citation type="journal article" date="2014" name="Genome Announc.">
        <title>Draft genome sequences of eight enterohepatic helicobacter species isolated from both laboratory and wild rodents.</title>
        <authorList>
            <person name="Sheh A."/>
            <person name="Shen Z."/>
            <person name="Fox J.G."/>
        </authorList>
    </citation>
    <scope>NUCLEOTIDE SEQUENCE [LARGE SCALE GENOMIC DNA]</scope>
    <source>
        <strain evidence="2 3">MIT 97-6194</strain>
    </source>
</reference>
<organism evidence="2 3">
    <name type="scientific">Helicobacter saguini</name>
    <dbReference type="NCBI Taxonomy" id="1548018"/>
    <lineage>
        <taxon>Bacteria</taxon>
        <taxon>Pseudomonadati</taxon>
        <taxon>Campylobacterota</taxon>
        <taxon>Epsilonproteobacteria</taxon>
        <taxon>Campylobacterales</taxon>
        <taxon>Helicobacteraceae</taxon>
        <taxon>Helicobacter</taxon>
    </lineage>
</organism>
<dbReference type="Proteomes" id="UP000029714">
    <property type="component" value="Unassembled WGS sequence"/>
</dbReference>
<dbReference type="OrthoDB" id="5324369at2"/>
<gene>
    <name evidence="1" type="ORF">DCO61_12370</name>
    <name evidence="2" type="ORF">LS64_005055</name>
</gene>
<evidence type="ECO:0000313" key="3">
    <source>
        <dbReference type="Proteomes" id="UP000029714"/>
    </source>
</evidence>
<reference evidence="1 4" key="4">
    <citation type="submission" date="2019-12" db="EMBL/GenBank/DDBJ databases">
        <title>Multi-Generational Helicobacter saguini Isolates.</title>
        <authorList>
            <person name="Mannion A."/>
            <person name="Shen Z."/>
            <person name="Fox J.G."/>
        </authorList>
    </citation>
    <scope>NUCLEOTIDE SEQUENCE [LARGE SCALE GENOMIC DNA]</scope>
    <source>
        <strain evidence="1">16-048</strain>
        <strain evidence="4">16-048 (F4)</strain>
    </source>
</reference>
<proteinExistence type="predicted"/>
<dbReference type="Proteomes" id="UP000477070">
    <property type="component" value="Unassembled WGS sequence"/>
</dbReference>
<accession>A0A347VP14</accession>